<dbReference type="EMBL" id="DXBN01000171">
    <property type="protein sequence ID" value="HIZ53804.1"/>
    <property type="molecule type" value="Genomic_DNA"/>
</dbReference>
<reference evidence="1" key="1">
    <citation type="journal article" date="2021" name="PeerJ">
        <title>Extensive microbial diversity within the chicken gut microbiome revealed by metagenomics and culture.</title>
        <authorList>
            <person name="Gilroy R."/>
            <person name="Ravi A."/>
            <person name="Getino M."/>
            <person name="Pursley I."/>
            <person name="Horton D.L."/>
            <person name="Alikhan N.F."/>
            <person name="Baker D."/>
            <person name="Gharbi K."/>
            <person name="Hall N."/>
            <person name="Watson M."/>
            <person name="Adriaenssens E.M."/>
            <person name="Foster-Nyarko E."/>
            <person name="Jarju S."/>
            <person name="Secka A."/>
            <person name="Antonio M."/>
            <person name="Oren A."/>
            <person name="Chaudhuri R.R."/>
            <person name="La Ragione R."/>
            <person name="Hildebrand F."/>
            <person name="Pallen M.J."/>
        </authorList>
    </citation>
    <scope>NUCLEOTIDE SEQUENCE</scope>
    <source>
        <strain evidence="1">CHK172-16539</strain>
    </source>
</reference>
<proteinExistence type="predicted"/>
<dbReference type="AlphaFoldDB" id="A0A9D2JIN1"/>
<evidence type="ECO:0000313" key="2">
    <source>
        <dbReference type="Proteomes" id="UP000824063"/>
    </source>
</evidence>
<name>A0A9D2JIN1_9ENTE</name>
<dbReference type="Proteomes" id="UP000824063">
    <property type="component" value="Unassembled WGS sequence"/>
</dbReference>
<accession>A0A9D2JIN1</accession>
<sequence>MSQYRKGYFVKVTNCLLCQSNKLSGILVANEVIRHEHVYFSQKGDQQNQHQTQ</sequence>
<evidence type="ECO:0000313" key="1">
    <source>
        <dbReference type="EMBL" id="HIZ53804.1"/>
    </source>
</evidence>
<gene>
    <name evidence="1" type="ORF">IAA20_07680</name>
</gene>
<organism evidence="1 2">
    <name type="scientific">Candidatus Enterococcus avicola</name>
    <dbReference type="NCBI Taxonomy" id="2838561"/>
    <lineage>
        <taxon>Bacteria</taxon>
        <taxon>Bacillati</taxon>
        <taxon>Bacillota</taxon>
        <taxon>Bacilli</taxon>
        <taxon>Lactobacillales</taxon>
        <taxon>Enterococcaceae</taxon>
        <taxon>Enterococcus</taxon>
    </lineage>
</organism>
<reference evidence="1" key="2">
    <citation type="submission" date="2021-04" db="EMBL/GenBank/DDBJ databases">
        <authorList>
            <person name="Gilroy R."/>
        </authorList>
    </citation>
    <scope>NUCLEOTIDE SEQUENCE</scope>
    <source>
        <strain evidence="1">CHK172-16539</strain>
    </source>
</reference>
<comment type="caution">
    <text evidence="1">The sequence shown here is derived from an EMBL/GenBank/DDBJ whole genome shotgun (WGS) entry which is preliminary data.</text>
</comment>
<protein>
    <submittedName>
        <fullName evidence="1">Uncharacterized protein</fullName>
    </submittedName>
</protein>